<dbReference type="GO" id="GO:0015940">
    <property type="term" value="P:pantothenate biosynthetic process"/>
    <property type="evidence" value="ECO:0007669"/>
    <property type="project" value="InterPro"/>
</dbReference>
<dbReference type="SUPFAM" id="SSF51735">
    <property type="entry name" value="NAD(P)-binding Rossmann-fold domains"/>
    <property type="match status" value="1"/>
</dbReference>
<dbReference type="AlphaFoldDB" id="A0AAN7UJ70"/>
<dbReference type="GO" id="GO:0005737">
    <property type="term" value="C:cytoplasm"/>
    <property type="evidence" value="ECO:0007669"/>
    <property type="project" value="TreeGrafter"/>
</dbReference>
<evidence type="ECO:0000313" key="8">
    <source>
        <dbReference type="Proteomes" id="UP001305414"/>
    </source>
</evidence>
<reference evidence="7 8" key="1">
    <citation type="submission" date="2023-10" db="EMBL/GenBank/DDBJ databases">
        <title>Draft genome sequence of Xylaria bambusicola isolate GMP-LS, the root and basal stem rot pathogen of sugarcane in Indonesia.</title>
        <authorList>
            <person name="Selvaraj P."/>
            <person name="Muralishankar V."/>
            <person name="Muruganantham S."/>
            <person name="Sp S."/>
            <person name="Haryani S."/>
            <person name="Lau K.J.X."/>
            <person name="Naqvi N.I."/>
        </authorList>
    </citation>
    <scope>NUCLEOTIDE SEQUENCE [LARGE SCALE GENOMIC DNA]</scope>
    <source>
        <strain evidence="7">GMP-LS</strain>
    </source>
</reference>
<dbReference type="InterPro" id="IPR003710">
    <property type="entry name" value="ApbA"/>
</dbReference>
<comment type="catalytic activity">
    <reaction evidence="4">
        <text>(R)-pantoate + NADP(+) = 2-dehydropantoate + NADPH + H(+)</text>
        <dbReference type="Rhea" id="RHEA:16233"/>
        <dbReference type="ChEBI" id="CHEBI:11561"/>
        <dbReference type="ChEBI" id="CHEBI:15378"/>
        <dbReference type="ChEBI" id="CHEBI:15980"/>
        <dbReference type="ChEBI" id="CHEBI:57783"/>
        <dbReference type="ChEBI" id="CHEBI:58349"/>
        <dbReference type="EC" id="1.1.1.169"/>
    </reaction>
</comment>
<comment type="similarity">
    <text evidence="1 4">Belongs to the ketopantoate reductase family.</text>
</comment>
<dbReference type="InterPro" id="IPR013328">
    <property type="entry name" value="6PGD_dom2"/>
</dbReference>
<evidence type="ECO:0000256" key="1">
    <source>
        <dbReference type="ARBA" id="ARBA00007870"/>
    </source>
</evidence>
<sequence length="345" mass="38229">MPRHHANNKMAVPDQVDILLYGLGAKRSAETNITTSIGSFYAFILSRNKNVRLTVVARSNYDAVKTSGLRITSENHGEHKLTPYKVVKTPAEAGSTFDYVVCAHKAIDQASVPKQLIPAVEEKKTTIVIIQNGVGNEEPFREAFPGATILSCVTWVGANQPQPGIIKHAKSEDMQIGLFQNPSLEESLEKERLDIFATLLTNGNTVFQVVPDIQIRRWEKVVWNAAWNSLTTLTMLDTHNWLNSSPEATPITRRLMHEVIDVANKCNVPLEYSLADRLISKILGMHTIGSSMQVDAKNGRPMEVEIILGYPVKKGRELGVSIPTLETIYTILTGMNQRFLGLASL</sequence>
<accession>A0AAN7UJ70</accession>
<dbReference type="PANTHER" id="PTHR21708">
    <property type="entry name" value="PROBABLE 2-DEHYDROPANTOATE 2-REDUCTASE"/>
    <property type="match status" value="1"/>
</dbReference>
<dbReference type="FunFam" id="1.10.1040.10:FF:000017">
    <property type="entry name" value="2-dehydropantoate 2-reductase"/>
    <property type="match status" value="1"/>
</dbReference>
<dbReference type="InterPro" id="IPR013332">
    <property type="entry name" value="KPR_N"/>
</dbReference>
<evidence type="ECO:0000256" key="4">
    <source>
        <dbReference type="RuleBase" id="RU362068"/>
    </source>
</evidence>
<dbReference type="InterPro" id="IPR008927">
    <property type="entry name" value="6-PGluconate_DH-like_C_sf"/>
</dbReference>
<keyword evidence="8" id="KW-1185">Reference proteome</keyword>
<proteinExistence type="inferred from homology"/>
<dbReference type="Gene3D" id="3.40.50.720">
    <property type="entry name" value="NAD(P)-binding Rossmann-like Domain"/>
    <property type="match status" value="1"/>
</dbReference>
<protein>
    <recommendedName>
        <fullName evidence="4">2-dehydropantoate 2-reductase</fullName>
        <ecNumber evidence="4">1.1.1.169</ecNumber>
    </recommendedName>
    <alternativeName>
        <fullName evidence="4">Ketopantoate reductase</fullName>
    </alternativeName>
</protein>
<comment type="function">
    <text evidence="4">Catalyzes the NADPH-dependent reduction of ketopantoate into pantoic acid.</text>
</comment>
<evidence type="ECO:0000313" key="7">
    <source>
        <dbReference type="EMBL" id="KAK5628713.1"/>
    </source>
</evidence>
<comment type="caution">
    <text evidence="7">The sequence shown here is derived from an EMBL/GenBank/DDBJ whole genome shotgun (WGS) entry which is preliminary data.</text>
</comment>
<feature type="domain" description="Ketopantoate reductase C-terminal" evidence="6">
    <location>
        <begin position="212"/>
        <end position="334"/>
    </location>
</feature>
<dbReference type="Pfam" id="PF08546">
    <property type="entry name" value="ApbA_C"/>
    <property type="match status" value="1"/>
</dbReference>
<dbReference type="Gene3D" id="1.10.1040.10">
    <property type="entry name" value="N-(1-d-carboxylethyl)-l-norvaline Dehydrogenase, domain 2"/>
    <property type="match status" value="1"/>
</dbReference>
<dbReference type="FunFam" id="3.40.50.720:FF:000609">
    <property type="entry name" value="2-dehydropantoate 2-reductase"/>
    <property type="match status" value="1"/>
</dbReference>
<gene>
    <name evidence="7" type="ORF">RRF57_004428</name>
</gene>
<dbReference type="Proteomes" id="UP001305414">
    <property type="component" value="Unassembled WGS sequence"/>
</dbReference>
<evidence type="ECO:0000256" key="3">
    <source>
        <dbReference type="ARBA" id="ARBA00023002"/>
    </source>
</evidence>
<organism evidence="7 8">
    <name type="scientific">Xylaria bambusicola</name>
    <dbReference type="NCBI Taxonomy" id="326684"/>
    <lineage>
        <taxon>Eukaryota</taxon>
        <taxon>Fungi</taxon>
        <taxon>Dikarya</taxon>
        <taxon>Ascomycota</taxon>
        <taxon>Pezizomycotina</taxon>
        <taxon>Sordariomycetes</taxon>
        <taxon>Xylariomycetidae</taxon>
        <taxon>Xylariales</taxon>
        <taxon>Xylariaceae</taxon>
        <taxon>Xylaria</taxon>
    </lineage>
</organism>
<dbReference type="InterPro" id="IPR051402">
    <property type="entry name" value="KPR-Related"/>
</dbReference>
<feature type="domain" description="Ketopantoate reductase N-terminal" evidence="5">
    <location>
        <begin position="36"/>
        <end position="180"/>
    </location>
</feature>
<dbReference type="SUPFAM" id="SSF48179">
    <property type="entry name" value="6-phosphogluconate dehydrogenase C-terminal domain-like"/>
    <property type="match status" value="1"/>
</dbReference>
<dbReference type="GO" id="GO:0008677">
    <property type="term" value="F:2-dehydropantoate 2-reductase activity"/>
    <property type="evidence" value="ECO:0007669"/>
    <property type="project" value="UniProtKB-EC"/>
</dbReference>
<dbReference type="InterPro" id="IPR036291">
    <property type="entry name" value="NAD(P)-bd_dom_sf"/>
</dbReference>
<dbReference type="PANTHER" id="PTHR21708:SF40">
    <property type="entry name" value="REDUCTASE FAMILY PROTEIN, PUTATIVE (AFU_ORTHOLOGUE AFUA_2G14497)-RELATED"/>
    <property type="match status" value="1"/>
</dbReference>
<dbReference type="NCBIfam" id="TIGR00745">
    <property type="entry name" value="apbA_panE"/>
    <property type="match status" value="1"/>
</dbReference>
<keyword evidence="3 4" id="KW-0560">Oxidoreductase</keyword>
<keyword evidence="2 4" id="KW-0521">NADP</keyword>
<evidence type="ECO:0000256" key="2">
    <source>
        <dbReference type="ARBA" id="ARBA00022857"/>
    </source>
</evidence>
<evidence type="ECO:0000259" key="5">
    <source>
        <dbReference type="Pfam" id="PF02558"/>
    </source>
</evidence>
<dbReference type="Pfam" id="PF02558">
    <property type="entry name" value="ApbA"/>
    <property type="match status" value="1"/>
</dbReference>
<dbReference type="InterPro" id="IPR013752">
    <property type="entry name" value="KPA_reductase"/>
</dbReference>
<dbReference type="EMBL" id="JAWHQM010000009">
    <property type="protein sequence ID" value="KAK5628713.1"/>
    <property type="molecule type" value="Genomic_DNA"/>
</dbReference>
<evidence type="ECO:0000259" key="6">
    <source>
        <dbReference type="Pfam" id="PF08546"/>
    </source>
</evidence>
<name>A0AAN7UJ70_9PEZI</name>
<dbReference type="EC" id="1.1.1.169" evidence="4"/>